<gene>
    <name evidence="1" type="ORF">DDY73_00335</name>
</gene>
<evidence type="ECO:0008006" key="3">
    <source>
        <dbReference type="Google" id="ProtNLM"/>
    </source>
</evidence>
<dbReference type="Gene3D" id="3.40.50.1820">
    <property type="entry name" value="alpha/beta hydrolase"/>
    <property type="match status" value="1"/>
</dbReference>
<proteinExistence type="predicted"/>
<reference evidence="1 2" key="1">
    <citation type="journal article" date="2018" name="Nat. Biotechnol.">
        <title>A standardized bacterial taxonomy based on genome phylogeny substantially revises the tree of life.</title>
        <authorList>
            <person name="Parks D.H."/>
            <person name="Chuvochina M."/>
            <person name="Waite D.W."/>
            <person name="Rinke C."/>
            <person name="Skarshewski A."/>
            <person name="Chaumeil P.A."/>
            <person name="Hugenholtz P."/>
        </authorList>
    </citation>
    <scope>NUCLEOTIDE SEQUENCE [LARGE SCALE GENOMIC DNA]</scope>
    <source>
        <strain evidence="1">UBA11482</strain>
    </source>
</reference>
<sequence>KFLVAFNGIYDIEHVKPGFVPGKDFTYFGTTDSQRADASPVNKVPKNPPYVILTYSGGDYLVDQDQMLRFEKALKVRNARVETHYKNYYSHAGFIGGSDIYEDMMIHVLKKAQEILQ</sequence>
<dbReference type="InterPro" id="IPR029058">
    <property type="entry name" value="AB_hydrolase_fold"/>
</dbReference>
<dbReference type="SUPFAM" id="SSF53474">
    <property type="entry name" value="alpha/beta-Hydrolases"/>
    <property type="match status" value="1"/>
</dbReference>
<feature type="non-terminal residue" evidence="1">
    <location>
        <position position="1"/>
    </location>
</feature>
<comment type="caution">
    <text evidence="1">The sequence shown here is derived from an EMBL/GenBank/DDBJ whole genome shotgun (WGS) entry which is preliminary data.</text>
</comment>
<evidence type="ECO:0000313" key="1">
    <source>
        <dbReference type="EMBL" id="HBJ07429.1"/>
    </source>
</evidence>
<name>A0A354LYU0_9BACT</name>
<accession>A0A354LYU0</accession>
<organism evidence="1 2">
    <name type="scientific">Coprobacter fastidiosus</name>
    <dbReference type="NCBI Taxonomy" id="1099853"/>
    <lineage>
        <taxon>Bacteria</taxon>
        <taxon>Pseudomonadati</taxon>
        <taxon>Bacteroidota</taxon>
        <taxon>Bacteroidia</taxon>
        <taxon>Bacteroidales</taxon>
        <taxon>Barnesiellaceae</taxon>
        <taxon>Coprobacter</taxon>
    </lineage>
</organism>
<dbReference type="AlphaFoldDB" id="A0A354LYU0"/>
<dbReference type="Proteomes" id="UP000262954">
    <property type="component" value="Unassembled WGS sequence"/>
</dbReference>
<dbReference type="EMBL" id="DNWC01000007">
    <property type="protein sequence ID" value="HBJ07429.1"/>
    <property type="molecule type" value="Genomic_DNA"/>
</dbReference>
<protein>
    <recommendedName>
        <fullName evidence="3">Lipase</fullName>
    </recommendedName>
</protein>
<evidence type="ECO:0000313" key="2">
    <source>
        <dbReference type="Proteomes" id="UP000262954"/>
    </source>
</evidence>